<dbReference type="InterPro" id="IPR007117">
    <property type="entry name" value="Expansin_CBD"/>
</dbReference>
<evidence type="ECO:0000259" key="6">
    <source>
        <dbReference type="PROSITE" id="PS50843"/>
    </source>
</evidence>
<dbReference type="InterPro" id="IPR007118">
    <property type="entry name" value="Expan_Lol_pI"/>
</dbReference>
<dbReference type="PANTHER" id="PTHR31692">
    <property type="entry name" value="EXPANSIN-B3"/>
    <property type="match status" value="1"/>
</dbReference>
<dbReference type="RefSeq" id="XP_048334385.1">
    <property type="nucleotide sequence ID" value="XM_048478428.2"/>
</dbReference>
<evidence type="ECO:0000256" key="1">
    <source>
        <dbReference type="ARBA" id="ARBA00004613"/>
    </source>
</evidence>
<dbReference type="PROSITE" id="PS50843">
    <property type="entry name" value="EXPANSIN_CBD"/>
    <property type="match status" value="1"/>
</dbReference>
<dbReference type="InterPro" id="IPR036908">
    <property type="entry name" value="RlpA-like_sf"/>
</dbReference>
<feature type="domain" description="Expansin-like EG45" evidence="5">
    <location>
        <begin position="62"/>
        <end position="172"/>
    </location>
</feature>
<organism evidence="7 8">
    <name type="scientific">Ziziphus jujuba</name>
    <name type="common">Chinese jujube</name>
    <name type="synonym">Ziziphus sativa</name>
    <dbReference type="NCBI Taxonomy" id="326968"/>
    <lineage>
        <taxon>Eukaryota</taxon>
        <taxon>Viridiplantae</taxon>
        <taxon>Streptophyta</taxon>
        <taxon>Embryophyta</taxon>
        <taxon>Tracheophyta</taxon>
        <taxon>Spermatophyta</taxon>
        <taxon>Magnoliopsida</taxon>
        <taxon>eudicotyledons</taxon>
        <taxon>Gunneridae</taxon>
        <taxon>Pentapetalae</taxon>
        <taxon>rosids</taxon>
        <taxon>fabids</taxon>
        <taxon>Rosales</taxon>
        <taxon>Rhamnaceae</taxon>
        <taxon>Paliureae</taxon>
        <taxon>Ziziphus</taxon>
    </lineage>
</organism>
<comment type="similarity">
    <text evidence="3">Belongs to the expansin family.</text>
</comment>
<dbReference type="Gene3D" id="2.40.40.10">
    <property type="entry name" value="RlpA-like domain"/>
    <property type="match status" value="1"/>
</dbReference>
<keyword evidence="7" id="KW-1185">Reference proteome</keyword>
<evidence type="ECO:0000259" key="5">
    <source>
        <dbReference type="PROSITE" id="PS50842"/>
    </source>
</evidence>
<dbReference type="PRINTS" id="PR01225">
    <property type="entry name" value="EXPANSNFAMLY"/>
</dbReference>
<dbReference type="CDD" id="cd22275">
    <property type="entry name" value="DPBB_EXPB_N"/>
    <property type="match status" value="1"/>
</dbReference>
<evidence type="ECO:0000313" key="8">
    <source>
        <dbReference type="RefSeq" id="XP_048334385.1"/>
    </source>
</evidence>
<dbReference type="InterPro" id="IPR007112">
    <property type="entry name" value="Expansin/allergen_DPBB_dom"/>
</dbReference>
<evidence type="ECO:0000256" key="2">
    <source>
        <dbReference type="ARBA" id="ARBA00022525"/>
    </source>
</evidence>
<feature type="chain" id="PRO_5046059786" evidence="4">
    <location>
        <begin position="28"/>
        <end position="274"/>
    </location>
</feature>
<dbReference type="InterPro" id="IPR005795">
    <property type="entry name" value="LolPI"/>
</dbReference>
<protein>
    <submittedName>
        <fullName evidence="8">Expansin-B2</fullName>
    </submittedName>
</protein>
<dbReference type="Pfam" id="PF01357">
    <property type="entry name" value="Expansin_C"/>
    <property type="match status" value="1"/>
</dbReference>
<dbReference type="Pfam" id="PF03330">
    <property type="entry name" value="DPBB_1"/>
    <property type="match status" value="1"/>
</dbReference>
<evidence type="ECO:0000313" key="7">
    <source>
        <dbReference type="Proteomes" id="UP001652623"/>
    </source>
</evidence>
<keyword evidence="4" id="KW-0732">Signal</keyword>
<feature type="signal peptide" evidence="4">
    <location>
        <begin position="1"/>
        <end position="27"/>
    </location>
</feature>
<dbReference type="PROSITE" id="PS50842">
    <property type="entry name" value="EXPANSIN_EG45"/>
    <property type="match status" value="1"/>
</dbReference>
<gene>
    <name evidence="8" type="primary">LOC107424172</name>
</gene>
<evidence type="ECO:0000256" key="3">
    <source>
        <dbReference type="RuleBase" id="RU003460"/>
    </source>
</evidence>
<dbReference type="SUPFAM" id="SSF50685">
    <property type="entry name" value="Barwin-like endoglucanases"/>
    <property type="match status" value="1"/>
</dbReference>
<evidence type="ECO:0000256" key="4">
    <source>
        <dbReference type="SAM" id="SignalP"/>
    </source>
</evidence>
<dbReference type="GeneID" id="107424172"/>
<sequence length="274" mass="29129">MALARSHSWSILTLLALSFLLINTGSCFKRKLFYNVLNESQSTWSPAGATWYGSANGAGSNEGACGYGDAVEQAPFSSFTTAGGPSLFKSGKECGACYQVKCTASVNPACSEQLVTVVITDECPGCASESVHFDLSGTAFGAMALPGQAHQLRNAGVLEIQYQRAKCSYPDKKITFQVDTGSNPYYFAALIKYVDGDGVLGSVELKQAGDSDSWLPLQQSWGAVWKLDAGFALQAPFSIRLTGLDFGNTIVANNVIPDGWKPGETYTSDVTFAT</sequence>
<dbReference type="PRINTS" id="PR00829">
    <property type="entry name" value="LOLP1ALLERGN"/>
</dbReference>
<dbReference type="SMART" id="SM00837">
    <property type="entry name" value="DPBB_1"/>
    <property type="match status" value="1"/>
</dbReference>
<comment type="subcellular location">
    <subcellularLocation>
        <location evidence="1">Secreted</location>
    </subcellularLocation>
</comment>
<keyword evidence="2" id="KW-0964">Secreted</keyword>
<feature type="domain" description="Expansin-like CBD" evidence="6">
    <location>
        <begin position="185"/>
        <end position="268"/>
    </location>
</feature>
<accession>A0ABM3IS38</accession>
<dbReference type="InterPro" id="IPR009009">
    <property type="entry name" value="RlpA-like_DPBB"/>
</dbReference>
<proteinExistence type="inferred from homology"/>
<dbReference type="SUPFAM" id="SSF49590">
    <property type="entry name" value="PHL pollen allergen"/>
    <property type="match status" value="1"/>
</dbReference>
<name>A0ABM3IS38_ZIZJJ</name>
<dbReference type="PANTHER" id="PTHR31692:SF56">
    <property type="entry name" value="EXPANSIN-B2-RELATED"/>
    <property type="match status" value="1"/>
</dbReference>
<dbReference type="Gene3D" id="2.60.40.760">
    <property type="entry name" value="Expansin, cellulose-binding-like domain"/>
    <property type="match status" value="1"/>
</dbReference>
<reference evidence="8" key="1">
    <citation type="submission" date="2025-08" db="UniProtKB">
        <authorList>
            <consortium name="RefSeq"/>
        </authorList>
    </citation>
    <scope>IDENTIFICATION</scope>
    <source>
        <tissue evidence="8">Seedling</tissue>
    </source>
</reference>
<dbReference type="InterPro" id="IPR036749">
    <property type="entry name" value="Expansin_CBD_sf"/>
</dbReference>
<dbReference type="Proteomes" id="UP001652623">
    <property type="component" value="Chromosome 7"/>
</dbReference>